<dbReference type="PANTHER" id="PTHR23041">
    <property type="entry name" value="RING FINGER DOMAIN-CONTAINING"/>
    <property type="match status" value="1"/>
</dbReference>
<comment type="subunit">
    <text evidence="20">Homodimer (via RING-type zinc finger domain). Interacts with GSC2. Interacts with AR/the androgen receptor and TBP. Interacts with TCF20. Interacts with PATZ1. Interacts with TRPS1; negatively regulates TRPS1 transcriptional repressor activity. Interacts with PML (isoform PML-1, isoform PML-2, isoform PML-3, isoform PML-4, isoform PML-5 and isoform PML-6). Interacts with PRDM1/Blimp-1.</text>
</comment>
<gene>
    <name evidence="25" type="ORF">HJG63_016836</name>
</gene>
<dbReference type="GO" id="GO:0016605">
    <property type="term" value="C:PML body"/>
    <property type="evidence" value="ECO:0007669"/>
    <property type="project" value="UniProtKB-SubCell"/>
</dbReference>
<keyword evidence="17" id="KW-0804">Transcription</keyword>
<evidence type="ECO:0000256" key="17">
    <source>
        <dbReference type="ARBA" id="ARBA00023163"/>
    </source>
</evidence>
<comment type="catalytic activity">
    <reaction evidence="1">
        <text>S-ubiquitinyl-[E2 ubiquitin-conjugating enzyme]-L-cysteine + [acceptor protein]-L-lysine = [E2 ubiquitin-conjugating enzyme]-L-cysteine + N(6)-ubiquitinyl-[acceptor protein]-L-lysine.</text>
        <dbReference type="EC" id="2.3.2.27"/>
    </reaction>
</comment>
<evidence type="ECO:0000256" key="8">
    <source>
        <dbReference type="ARBA" id="ARBA00022679"/>
    </source>
</evidence>
<dbReference type="InterPro" id="IPR043295">
    <property type="entry name" value="RING-HC_RNF4"/>
</dbReference>
<name>A0A7J8E9Y6_ROUAE</name>
<dbReference type="GO" id="GO:0008270">
    <property type="term" value="F:zinc ion binding"/>
    <property type="evidence" value="ECO:0007669"/>
    <property type="project" value="UniProtKB-KW"/>
</dbReference>
<dbReference type="GO" id="GO:0061630">
    <property type="term" value="F:ubiquitin protein ligase activity"/>
    <property type="evidence" value="ECO:0007669"/>
    <property type="project" value="UniProtKB-EC"/>
</dbReference>
<evidence type="ECO:0000256" key="12">
    <source>
        <dbReference type="ARBA" id="ARBA00022833"/>
    </source>
</evidence>
<evidence type="ECO:0000256" key="18">
    <source>
        <dbReference type="ARBA" id="ARBA00023242"/>
    </source>
</evidence>
<keyword evidence="10 23" id="KW-0863">Zinc-finger</keyword>
<keyword evidence="15" id="KW-0238">DNA-binding</keyword>
<evidence type="ECO:0000256" key="5">
    <source>
        <dbReference type="ARBA" id="ARBA00012483"/>
    </source>
</evidence>
<sequence length="161" mass="17108">MVRMLVQPPTPARTLQGAEVGLEMTGQVRLLPLLSFLCPVSWPPLHPLGSRPSHKSPSVCAEAGSEGAPRAAAASVKLPSGGAACAGPDVKPCDCRPSGTVSCPICMDGYSEIVQNGRLIVSTECGHVFCSQCLRDSLKNANTCPTCRKKINHKRYHPIYI</sequence>
<feature type="domain" description="RING-type" evidence="24">
    <location>
        <begin position="103"/>
        <end position="148"/>
    </location>
</feature>
<evidence type="ECO:0000256" key="3">
    <source>
        <dbReference type="ARBA" id="ARBA00004496"/>
    </source>
</evidence>
<dbReference type="GO" id="GO:0005737">
    <property type="term" value="C:cytoplasm"/>
    <property type="evidence" value="ECO:0007669"/>
    <property type="project" value="UniProtKB-SubCell"/>
</dbReference>
<dbReference type="InterPro" id="IPR001841">
    <property type="entry name" value="Znf_RING"/>
</dbReference>
<keyword evidence="13" id="KW-0832">Ubl conjugation</keyword>
<evidence type="ECO:0000256" key="13">
    <source>
        <dbReference type="ARBA" id="ARBA00022843"/>
    </source>
</evidence>
<evidence type="ECO:0000256" key="6">
    <source>
        <dbReference type="ARBA" id="ARBA00022490"/>
    </source>
</evidence>
<evidence type="ECO:0000256" key="19">
    <source>
        <dbReference type="ARBA" id="ARBA00059625"/>
    </source>
</evidence>
<keyword evidence="12" id="KW-0862">Zinc</keyword>
<accession>A0A7J8E9Y6</accession>
<dbReference type="EMBL" id="JACASE010000010">
    <property type="protein sequence ID" value="KAF6432264.1"/>
    <property type="molecule type" value="Genomic_DNA"/>
</dbReference>
<dbReference type="AlphaFoldDB" id="A0A7J8E9Y6"/>
<keyword evidence="8" id="KW-0808">Transferase</keyword>
<keyword evidence="18" id="KW-0539">Nucleus</keyword>
<evidence type="ECO:0000256" key="10">
    <source>
        <dbReference type="ARBA" id="ARBA00022771"/>
    </source>
</evidence>
<keyword evidence="9" id="KW-0479">Metal-binding</keyword>
<evidence type="ECO:0000256" key="4">
    <source>
        <dbReference type="ARBA" id="ARBA00004906"/>
    </source>
</evidence>
<dbReference type="SUPFAM" id="SSF57850">
    <property type="entry name" value="RING/U-box"/>
    <property type="match status" value="1"/>
</dbReference>
<comment type="caution">
    <text evidence="25">The sequence shown here is derived from an EMBL/GenBank/DDBJ whole genome shotgun (WGS) entry which is preliminary data.</text>
</comment>
<evidence type="ECO:0000256" key="11">
    <source>
        <dbReference type="ARBA" id="ARBA00022786"/>
    </source>
</evidence>
<comment type="pathway">
    <text evidence="4">Protein modification; protein ubiquitination.</text>
</comment>
<evidence type="ECO:0000256" key="2">
    <source>
        <dbReference type="ARBA" id="ARBA00004322"/>
    </source>
</evidence>
<dbReference type="PROSITE" id="PS00518">
    <property type="entry name" value="ZF_RING_1"/>
    <property type="match status" value="1"/>
</dbReference>
<organism evidence="25 26">
    <name type="scientific">Rousettus aegyptiacus</name>
    <name type="common">Egyptian fruit bat</name>
    <name type="synonym">Pteropus aegyptiacus</name>
    <dbReference type="NCBI Taxonomy" id="9407"/>
    <lineage>
        <taxon>Eukaryota</taxon>
        <taxon>Metazoa</taxon>
        <taxon>Chordata</taxon>
        <taxon>Craniata</taxon>
        <taxon>Vertebrata</taxon>
        <taxon>Euteleostomi</taxon>
        <taxon>Mammalia</taxon>
        <taxon>Eutheria</taxon>
        <taxon>Laurasiatheria</taxon>
        <taxon>Chiroptera</taxon>
        <taxon>Yinpterochiroptera</taxon>
        <taxon>Pteropodoidea</taxon>
        <taxon>Pteropodidae</taxon>
        <taxon>Rousettinae</taxon>
        <taxon>Rousettus</taxon>
    </lineage>
</organism>
<dbReference type="SMART" id="SM00184">
    <property type="entry name" value="RING"/>
    <property type="match status" value="1"/>
</dbReference>
<comment type="subcellular location">
    <subcellularLocation>
        <location evidence="3">Cytoplasm</location>
    </subcellularLocation>
    <subcellularLocation>
        <location evidence="2">Nucleus</location>
        <location evidence="2">PML body</location>
    </subcellularLocation>
</comment>
<keyword evidence="16" id="KW-0010">Activator</keyword>
<evidence type="ECO:0000259" key="24">
    <source>
        <dbReference type="PROSITE" id="PS50089"/>
    </source>
</evidence>
<comment type="function">
    <text evidence="19">E3 ubiquitin-protein ligase which binds polysumoylated chains covalently attached to proteins and mediates 'Lys-6'-, 'Lys-11'-, 'Lys-48'- and 'Lys-63'-linked polyubiquitination of those substrates and their subsequent targeting to the proteasome for degradation. Regulates the degradation of several proteins including PML and the transcriptional activator PEA3. Involved in chromosome alignment and spindle assembly, it regulates the kinetochore CENPH-CENPI-CENPK complex by targeting polysumoylated CENPI to proteasomal degradation. Regulates the cellular responses to hypoxia and heat shock through degradation of respectively EPAS1 and PARP1. Alternatively, it may also bind DNA/nucleosomes and have a more direct role in the regulation of transcription for instance enhancing basal transcription and steroid receptor-mediated transcriptional activation. Catalyzes ubiquitination of sumoylated PARP1 in response to PARP1 trapping to chromatin, leading to PARP1 removal from chromatin by VCP/p97.</text>
</comment>
<dbReference type="GO" id="GO:0003677">
    <property type="term" value="F:DNA binding"/>
    <property type="evidence" value="ECO:0007669"/>
    <property type="project" value="UniProtKB-KW"/>
</dbReference>
<evidence type="ECO:0000256" key="22">
    <source>
        <dbReference type="ARBA" id="ARBA00078875"/>
    </source>
</evidence>
<keyword evidence="6" id="KW-0963">Cytoplasm</keyword>
<proteinExistence type="predicted"/>
<evidence type="ECO:0000256" key="23">
    <source>
        <dbReference type="PROSITE-ProRule" id="PRU00175"/>
    </source>
</evidence>
<keyword evidence="26" id="KW-1185">Reference proteome</keyword>
<dbReference type="Gene3D" id="3.30.40.10">
    <property type="entry name" value="Zinc/RING finger domain, C3HC4 (zinc finger)"/>
    <property type="match status" value="1"/>
</dbReference>
<evidence type="ECO:0000256" key="21">
    <source>
        <dbReference type="ARBA" id="ARBA00074501"/>
    </source>
</evidence>
<dbReference type="InterPro" id="IPR013083">
    <property type="entry name" value="Znf_RING/FYVE/PHD"/>
</dbReference>
<dbReference type="Proteomes" id="UP000593571">
    <property type="component" value="Unassembled WGS sequence"/>
</dbReference>
<dbReference type="EC" id="2.3.2.27" evidence="5"/>
<evidence type="ECO:0000313" key="26">
    <source>
        <dbReference type="Proteomes" id="UP000593571"/>
    </source>
</evidence>
<evidence type="ECO:0000256" key="20">
    <source>
        <dbReference type="ARBA" id="ARBA00065359"/>
    </source>
</evidence>
<evidence type="ECO:0000256" key="15">
    <source>
        <dbReference type="ARBA" id="ARBA00023125"/>
    </source>
</evidence>
<dbReference type="FunFam" id="3.30.40.10:FF:000173">
    <property type="entry name" value="E3 ubiquitin-protein ligase RNF4"/>
    <property type="match status" value="1"/>
</dbReference>
<evidence type="ECO:0000256" key="9">
    <source>
        <dbReference type="ARBA" id="ARBA00022723"/>
    </source>
</evidence>
<evidence type="ECO:0000313" key="25">
    <source>
        <dbReference type="EMBL" id="KAF6432264.1"/>
    </source>
</evidence>
<dbReference type="PROSITE" id="PS50089">
    <property type="entry name" value="ZF_RING_2"/>
    <property type="match status" value="1"/>
</dbReference>
<protein>
    <recommendedName>
        <fullName evidence="21">E3 ubiquitin-protein ligase RNF4</fullName>
        <ecNumber evidence="5">2.3.2.27</ecNumber>
    </recommendedName>
    <alternativeName>
        <fullName evidence="22">RING finger protein 4</fullName>
    </alternativeName>
</protein>
<dbReference type="PANTHER" id="PTHR23041:SF78">
    <property type="entry name" value="E3 UBIQUITIN-PROTEIN LIGASE RNF4"/>
    <property type="match status" value="1"/>
</dbReference>
<dbReference type="InterPro" id="IPR017907">
    <property type="entry name" value="Znf_RING_CS"/>
</dbReference>
<dbReference type="Pfam" id="PF13639">
    <property type="entry name" value="zf-RING_2"/>
    <property type="match status" value="1"/>
</dbReference>
<keyword evidence="11" id="KW-0833">Ubl conjugation pathway</keyword>
<dbReference type="CDD" id="cd16533">
    <property type="entry name" value="RING-HC_RNF4"/>
    <property type="match status" value="1"/>
</dbReference>
<dbReference type="GO" id="GO:0045944">
    <property type="term" value="P:positive regulation of transcription by RNA polymerase II"/>
    <property type="evidence" value="ECO:0007669"/>
    <property type="project" value="TreeGrafter"/>
</dbReference>
<keyword evidence="14" id="KW-0805">Transcription regulation</keyword>
<dbReference type="InterPro" id="IPR047134">
    <property type="entry name" value="RNF4"/>
</dbReference>
<reference evidence="25 26" key="1">
    <citation type="journal article" date="2020" name="Nature">
        <title>Six reference-quality genomes reveal evolution of bat adaptations.</title>
        <authorList>
            <person name="Jebb D."/>
            <person name="Huang Z."/>
            <person name="Pippel M."/>
            <person name="Hughes G.M."/>
            <person name="Lavrichenko K."/>
            <person name="Devanna P."/>
            <person name="Winkler S."/>
            <person name="Jermiin L.S."/>
            <person name="Skirmuntt E.C."/>
            <person name="Katzourakis A."/>
            <person name="Burkitt-Gray L."/>
            <person name="Ray D.A."/>
            <person name="Sullivan K.A.M."/>
            <person name="Roscito J.G."/>
            <person name="Kirilenko B.M."/>
            <person name="Davalos L.M."/>
            <person name="Corthals A.P."/>
            <person name="Power M.L."/>
            <person name="Jones G."/>
            <person name="Ransome R.D."/>
            <person name="Dechmann D.K.N."/>
            <person name="Locatelli A.G."/>
            <person name="Puechmaille S.J."/>
            <person name="Fedrigo O."/>
            <person name="Jarvis E.D."/>
            <person name="Hiller M."/>
            <person name="Vernes S.C."/>
            <person name="Myers E.W."/>
            <person name="Teeling E.C."/>
        </authorList>
    </citation>
    <scope>NUCLEOTIDE SEQUENCE [LARGE SCALE GENOMIC DNA]</scope>
    <source>
        <strain evidence="25">MRouAeg1</strain>
        <tissue evidence="25">Muscle</tissue>
    </source>
</reference>
<evidence type="ECO:0000256" key="16">
    <source>
        <dbReference type="ARBA" id="ARBA00023159"/>
    </source>
</evidence>
<evidence type="ECO:0000256" key="14">
    <source>
        <dbReference type="ARBA" id="ARBA00023015"/>
    </source>
</evidence>
<evidence type="ECO:0000256" key="1">
    <source>
        <dbReference type="ARBA" id="ARBA00000900"/>
    </source>
</evidence>
<evidence type="ECO:0000256" key="7">
    <source>
        <dbReference type="ARBA" id="ARBA00022553"/>
    </source>
</evidence>
<keyword evidence="7" id="KW-0597">Phosphoprotein</keyword>